<comment type="caution">
    <text evidence="23">The sequence shown here is derived from an EMBL/GenBank/DDBJ whole genome shotgun (WGS) entry which is preliminary data.</text>
</comment>
<dbReference type="Proteomes" id="UP001075354">
    <property type="component" value="Chromosome 5"/>
</dbReference>
<feature type="domain" description="Hint" evidence="22">
    <location>
        <begin position="97"/>
        <end position="229"/>
    </location>
</feature>
<proteinExistence type="inferred from homology"/>
<evidence type="ECO:0000256" key="4">
    <source>
        <dbReference type="ARBA" id="ARBA00022473"/>
    </source>
</evidence>
<evidence type="ECO:0000256" key="3">
    <source>
        <dbReference type="ARBA" id="ARBA00021970"/>
    </source>
</evidence>
<dbReference type="GO" id="GO:0016539">
    <property type="term" value="P:intein-mediated protein splicing"/>
    <property type="evidence" value="ECO:0007669"/>
    <property type="project" value="InterPro"/>
</dbReference>
<dbReference type="GO" id="GO:0010468">
    <property type="term" value="P:regulation of gene expression"/>
    <property type="evidence" value="ECO:0007669"/>
    <property type="project" value="TreeGrafter"/>
</dbReference>
<dbReference type="InterPro" id="IPR050387">
    <property type="entry name" value="Hedgehog_Signaling"/>
</dbReference>
<comment type="function">
    <text evidence="18">The C-terminal part of the hedgehog protein precursor displays an autoproteolysis activity that results in the cleavage of the full-length protein into two parts (N-product and C-product). In addition, the C-terminal part displays a cholesterol transferase activity that results by the covalent attachment of a cholesterol moiety to the C-terminal of the newly generated N-product. Once cleaved, the C-product has no signaling activity and diffuses from the cell.</text>
</comment>
<dbReference type="GO" id="GO:0005113">
    <property type="term" value="F:patched binding"/>
    <property type="evidence" value="ECO:0007669"/>
    <property type="project" value="TreeGrafter"/>
</dbReference>
<evidence type="ECO:0000256" key="20">
    <source>
        <dbReference type="SAM" id="MobiDB-lite"/>
    </source>
</evidence>
<dbReference type="GO" id="GO:0007267">
    <property type="term" value="P:cell-cell signaling"/>
    <property type="evidence" value="ECO:0007669"/>
    <property type="project" value="InterPro"/>
</dbReference>
<keyword evidence="12" id="KW-0068">Autocatalytic cleavage</keyword>
<dbReference type="PANTHER" id="PTHR11889:SF31">
    <property type="entry name" value="PROTEIN HEDGEHOG"/>
    <property type="match status" value="1"/>
</dbReference>
<dbReference type="SMART" id="SM00305">
    <property type="entry name" value="HintC"/>
    <property type="match status" value="1"/>
</dbReference>
<evidence type="ECO:0000256" key="11">
    <source>
        <dbReference type="ARBA" id="ARBA00022801"/>
    </source>
</evidence>
<organism evidence="23 24">
    <name type="scientific">Megalurothrips usitatus</name>
    <name type="common">bean blossom thrips</name>
    <dbReference type="NCBI Taxonomy" id="439358"/>
    <lineage>
        <taxon>Eukaryota</taxon>
        <taxon>Metazoa</taxon>
        <taxon>Ecdysozoa</taxon>
        <taxon>Arthropoda</taxon>
        <taxon>Hexapoda</taxon>
        <taxon>Insecta</taxon>
        <taxon>Pterygota</taxon>
        <taxon>Neoptera</taxon>
        <taxon>Paraneoptera</taxon>
        <taxon>Thysanoptera</taxon>
        <taxon>Terebrantia</taxon>
        <taxon>Thripoidea</taxon>
        <taxon>Thripidae</taxon>
        <taxon>Megalurothrips</taxon>
    </lineage>
</organism>
<dbReference type="GO" id="GO:0016540">
    <property type="term" value="P:protein autoprocessing"/>
    <property type="evidence" value="ECO:0007669"/>
    <property type="project" value="InterPro"/>
</dbReference>
<dbReference type="InterPro" id="IPR009045">
    <property type="entry name" value="Zn_M74/Hedgehog-like"/>
</dbReference>
<dbReference type="Gene3D" id="3.30.1380.10">
    <property type="match status" value="1"/>
</dbReference>
<keyword evidence="13" id="KW-0106">Calcium</keyword>
<feature type="domain" description="Hint" evidence="21">
    <location>
        <begin position="238"/>
        <end position="282"/>
    </location>
</feature>
<evidence type="ECO:0000259" key="21">
    <source>
        <dbReference type="SMART" id="SM00305"/>
    </source>
</evidence>
<evidence type="ECO:0000256" key="13">
    <source>
        <dbReference type="ARBA" id="ARBA00022837"/>
    </source>
</evidence>
<evidence type="ECO:0000313" key="24">
    <source>
        <dbReference type="Proteomes" id="UP001075354"/>
    </source>
</evidence>
<dbReference type="InterPro" id="IPR000320">
    <property type="entry name" value="Hedgehog_signalling_dom"/>
</dbReference>
<reference evidence="23" key="1">
    <citation type="submission" date="2022-12" db="EMBL/GenBank/DDBJ databases">
        <title>Chromosome-level genome assembly of the bean flower thrips Megalurothrips usitatus.</title>
        <authorList>
            <person name="Ma L."/>
            <person name="Liu Q."/>
            <person name="Li H."/>
            <person name="Cai W."/>
        </authorList>
    </citation>
    <scope>NUCLEOTIDE SEQUENCE</scope>
    <source>
        <strain evidence="23">Cailab_2022a</strain>
    </source>
</reference>
<dbReference type="GO" id="GO:0009653">
    <property type="term" value="P:anatomical structure morphogenesis"/>
    <property type="evidence" value="ECO:0007669"/>
    <property type="project" value="UniProtKB-KW"/>
</dbReference>
<evidence type="ECO:0000259" key="22">
    <source>
        <dbReference type="SMART" id="SM00306"/>
    </source>
</evidence>
<keyword evidence="11" id="KW-0378">Hydrolase</keyword>
<keyword evidence="7" id="KW-0808">Transferase</keyword>
<evidence type="ECO:0000256" key="10">
    <source>
        <dbReference type="ARBA" id="ARBA00022729"/>
    </source>
</evidence>
<dbReference type="GO" id="GO:0007367">
    <property type="term" value="P:segment polarity determination"/>
    <property type="evidence" value="ECO:0007669"/>
    <property type="project" value="UniProtKB-KW"/>
</dbReference>
<evidence type="ECO:0000256" key="17">
    <source>
        <dbReference type="ARBA" id="ARBA00023301"/>
    </source>
</evidence>
<keyword evidence="15" id="KW-0564">Palmitate</keyword>
<evidence type="ECO:0000256" key="18">
    <source>
        <dbReference type="ARBA" id="ARBA00045369"/>
    </source>
</evidence>
<dbReference type="SMART" id="SM00306">
    <property type="entry name" value="HintN"/>
    <property type="match status" value="1"/>
</dbReference>
<keyword evidence="6" id="KW-0645">Protease</keyword>
<keyword evidence="14" id="KW-0472">Membrane</keyword>
<keyword evidence="24" id="KW-1185">Reference proteome</keyword>
<comment type="subcellular location">
    <subcellularLocation>
        <location evidence="1">Cell membrane</location>
        <topology evidence="1">Lipid-anchor</topology>
    </subcellularLocation>
</comment>
<dbReference type="GO" id="GO:0007224">
    <property type="term" value="P:smoothened signaling pathway"/>
    <property type="evidence" value="ECO:0007669"/>
    <property type="project" value="TreeGrafter"/>
</dbReference>
<dbReference type="PRINTS" id="PR00632">
    <property type="entry name" value="SONICHHOG"/>
</dbReference>
<evidence type="ECO:0000256" key="8">
    <source>
        <dbReference type="ARBA" id="ARBA00022716"/>
    </source>
</evidence>
<comment type="catalytic activity">
    <reaction evidence="19">
        <text>glycyl-L-cysteinyl-[protein] + cholesterol + H(+) = [protein]-C-terminal glycyl cholesterol ester + N-terminal L-cysteinyl-[protein]</text>
        <dbReference type="Rhea" id="RHEA:59504"/>
        <dbReference type="Rhea" id="RHEA-COMP:12707"/>
        <dbReference type="Rhea" id="RHEA-COMP:15369"/>
        <dbReference type="Rhea" id="RHEA-COMP:15374"/>
        <dbReference type="ChEBI" id="CHEBI:15378"/>
        <dbReference type="ChEBI" id="CHEBI:16113"/>
        <dbReference type="ChEBI" id="CHEBI:65250"/>
        <dbReference type="ChEBI" id="CHEBI:143135"/>
        <dbReference type="ChEBI" id="CHEBI:143140"/>
    </reaction>
    <physiologicalReaction direction="left-to-right" evidence="19">
        <dbReference type="Rhea" id="RHEA:59505"/>
    </physiologicalReaction>
</comment>
<evidence type="ECO:0000256" key="9">
    <source>
        <dbReference type="ARBA" id="ARBA00022723"/>
    </source>
</evidence>
<dbReference type="InterPro" id="IPR036844">
    <property type="entry name" value="Hint_dom_sf"/>
</dbReference>
<dbReference type="GO" id="GO:0016740">
    <property type="term" value="F:transferase activity"/>
    <property type="evidence" value="ECO:0007669"/>
    <property type="project" value="UniProtKB-KW"/>
</dbReference>
<keyword evidence="8" id="KW-0709">Segmentation polarity protein</keyword>
<evidence type="ECO:0000256" key="7">
    <source>
        <dbReference type="ARBA" id="ARBA00022679"/>
    </source>
</evidence>
<dbReference type="EMBL" id="JAPTSV010000005">
    <property type="protein sequence ID" value="KAJ1528077.1"/>
    <property type="molecule type" value="Genomic_DNA"/>
</dbReference>
<dbReference type="AlphaFoldDB" id="A0AAV7XTI5"/>
<evidence type="ECO:0000256" key="19">
    <source>
        <dbReference type="ARBA" id="ARBA00048589"/>
    </source>
</evidence>
<dbReference type="InterPro" id="IPR001767">
    <property type="entry name" value="Hedgehog_Hint"/>
</dbReference>
<feature type="region of interest" description="Disordered" evidence="20">
    <location>
        <begin position="177"/>
        <end position="198"/>
    </location>
</feature>
<evidence type="ECO:0000256" key="2">
    <source>
        <dbReference type="ARBA" id="ARBA00010649"/>
    </source>
</evidence>
<dbReference type="GO" id="GO:0008233">
    <property type="term" value="F:peptidase activity"/>
    <property type="evidence" value="ECO:0007669"/>
    <property type="project" value="UniProtKB-KW"/>
</dbReference>
<evidence type="ECO:0000256" key="12">
    <source>
        <dbReference type="ARBA" id="ARBA00022813"/>
    </source>
</evidence>
<dbReference type="InterPro" id="IPR006141">
    <property type="entry name" value="Intein_N"/>
</dbReference>
<dbReference type="InterPro" id="IPR003586">
    <property type="entry name" value="Hint_dom_C"/>
</dbReference>
<dbReference type="PROSITE" id="PS50817">
    <property type="entry name" value="INTEIN_N_TER"/>
    <property type="match status" value="1"/>
</dbReference>
<evidence type="ECO:0000256" key="14">
    <source>
        <dbReference type="ARBA" id="ARBA00023136"/>
    </source>
</evidence>
<evidence type="ECO:0000313" key="23">
    <source>
        <dbReference type="EMBL" id="KAJ1528077.1"/>
    </source>
</evidence>
<dbReference type="FunFam" id="2.170.16.10:FF:000001">
    <property type="entry name" value="Indian hedgehog"/>
    <property type="match status" value="1"/>
</dbReference>
<evidence type="ECO:0000256" key="5">
    <source>
        <dbReference type="ARBA" id="ARBA00022475"/>
    </source>
</evidence>
<keyword evidence="16" id="KW-0449">Lipoprotein</keyword>
<dbReference type="GO" id="GO:0005509">
    <property type="term" value="F:calcium ion binding"/>
    <property type="evidence" value="ECO:0007669"/>
    <property type="project" value="TreeGrafter"/>
</dbReference>
<dbReference type="SUPFAM" id="SSF51294">
    <property type="entry name" value="Hedgehog/intein (Hint) domain"/>
    <property type="match status" value="1"/>
</dbReference>
<dbReference type="SUPFAM" id="SSF55166">
    <property type="entry name" value="Hedgehog/DD-peptidase"/>
    <property type="match status" value="1"/>
</dbReference>
<name>A0AAV7XTI5_9NEOP</name>
<dbReference type="GO" id="GO:0016015">
    <property type="term" value="F:morphogen activity"/>
    <property type="evidence" value="ECO:0007669"/>
    <property type="project" value="UniProtKB-KW"/>
</dbReference>
<keyword evidence="9" id="KW-0479">Metal-binding</keyword>
<dbReference type="FunFam" id="3.30.1380.10:FF:000005">
    <property type="entry name" value="Sonic hedgehog signaling molecule"/>
    <property type="match status" value="1"/>
</dbReference>
<comment type="similarity">
    <text evidence="2">Belongs to the hedgehog family.</text>
</comment>
<dbReference type="GO" id="GO:0005886">
    <property type="term" value="C:plasma membrane"/>
    <property type="evidence" value="ECO:0007669"/>
    <property type="project" value="UniProtKB-SubCell"/>
</dbReference>
<dbReference type="InterPro" id="IPR003587">
    <property type="entry name" value="Hint_dom_N"/>
</dbReference>
<evidence type="ECO:0000256" key="1">
    <source>
        <dbReference type="ARBA" id="ARBA00004193"/>
    </source>
</evidence>
<keyword evidence="17" id="KW-0504">Morphogen</keyword>
<dbReference type="Pfam" id="PF01085">
    <property type="entry name" value="HH_signal"/>
    <property type="match status" value="1"/>
</dbReference>
<dbReference type="Gene3D" id="2.170.16.10">
    <property type="entry name" value="Hedgehog/Intein (Hint) domain"/>
    <property type="match status" value="1"/>
</dbReference>
<dbReference type="InterPro" id="IPR001657">
    <property type="entry name" value="Hedgehog"/>
</dbReference>
<dbReference type="Pfam" id="PF01079">
    <property type="entry name" value="Hint"/>
    <property type="match status" value="1"/>
</dbReference>
<dbReference type="GO" id="GO:0005615">
    <property type="term" value="C:extracellular space"/>
    <property type="evidence" value="ECO:0007669"/>
    <property type="project" value="TreeGrafter"/>
</dbReference>
<evidence type="ECO:0000256" key="16">
    <source>
        <dbReference type="ARBA" id="ARBA00023288"/>
    </source>
</evidence>
<accession>A0AAV7XTI5</accession>
<evidence type="ECO:0000256" key="15">
    <source>
        <dbReference type="ARBA" id="ARBA00023139"/>
    </source>
</evidence>
<evidence type="ECO:0000256" key="6">
    <source>
        <dbReference type="ARBA" id="ARBA00022670"/>
    </source>
</evidence>
<dbReference type="PANTHER" id="PTHR11889">
    <property type="entry name" value="HEDGEHOG"/>
    <property type="match status" value="1"/>
</dbReference>
<keyword evidence="10" id="KW-0732">Signal</keyword>
<dbReference type="GO" id="GO:0048731">
    <property type="term" value="P:system development"/>
    <property type="evidence" value="ECO:0007669"/>
    <property type="project" value="UniProtKB-ARBA"/>
</dbReference>
<dbReference type="CDD" id="cd00081">
    <property type="entry name" value="Hint"/>
    <property type="match status" value="1"/>
</dbReference>
<keyword evidence="5" id="KW-1003">Cell membrane</keyword>
<sequence>MRCKEKLNTLAISVMNQWPGVRLRVTEGWDEEGLHATDSLHYEGRAVDVTTSDRDRSKYGMLARLAVEAGFDWVYYESRAHIHCSVKSESSQAARSGGCFPGGSVVRTPEGARPLSEVRVGDMLLSRDESTGGLVFSEVLMFIDRSPEERRQFLRLTTAGNRTLTLTPAHLLPVLRRQRQRPRPAEETNSVADYDDVEEEEEQGADVVDEVVTEFAERVVVGDRVLVPGATKHDRSPADATVLDTVVAVELVLERGVFAPLTRAGTLVVDDVVASCYAVVSSQRLAHWAFAPLRVWTNLRESLQRLARMAASPLSGGQAAARPAALQAMPTGVHWYPDALYSLARIALPSSWLHA</sequence>
<gene>
    <name evidence="23" type="ORF">ONE63_007995</name>
</gene>
<protein>
    <recommendedName>
        <fullName evidence="3">Protein hedgehog</fullName>
    </recommendedName>
</protein>
<keyword evidence="4" id="KW-0217">Developmental protein</keyword>
<dbReference type="GO" id="GO:0001708">
    <property type="term" value="P:cell fate specification"/>
    <property type="evidence" value="ECO:0007669"/>
    <property type="project" value="TreeGrafter"/>
</dbReference>